<feature type="domain" description="DUF3475" evidence="2">
    <location>
        <begin position="36"/>
        <end position="92"/>
    </location>
</feature>
<dbReference type="Pfam" id="PF05003">
    <property type="entry name" value="DUF668"/>
    <property type="match status" value="1"/>
</dbReference>
<dbReference type="OrthoDB" id="2018987at2759"/>
<dbReference type="GO" id="GO:0045927">
    <property type="term" value="P:positive regulation of growth"/>
    <property type="evidence" value="ECO:0007669"/>
    <property type="project" value="InterPro"/>
</dbReference>
<name>A0A835R5X6_VANPL</name>
<evidence type="ECO:0000259" key="1">
    <source>
        <dbReference type="Pfam" id="PF05003"/>
    </source>
</evidence>
<evidence type="ECO:0000313" key="3">
    <source>
        <dbReference type="EMBL" id="KAG0486140.1"/>
    </source>
</evidence>
<dbReference type="InterPro" id="IPR007700">
    <property type="entry name" value="DUF668"/>
</dbReference>
<reference evidence="3 4" key="1">
    <citation type="journal article" date="2020" name="Nat. Food">
        <title>A phased Vanilla planifolia genome enables genetic improvement of flavour and production.</title>
        <authorList>
            <person name="Hasing T."/>
            <person name="Tang H."/>
            <person name="Brym M."/>
            <person name="Khazi F."/>
            <person name="Huang T."/>
            <person name="Chambers A.H."/>
        </authorList>
    </citation>
    <scope>NUCLEOTIDE SEQUENCE [LARGE SCALE GENOMIC DNA]</scope>
    <source>
        <tissue evidence="3">Leaf</tissue>
    </source>
</reference>
<dbReference type="Proteomes" id="UP000639772">
    <property type="component" value="Unassembled WGS sequence"/>
</dbReference>
<dbReference type="AlphaFoldDB" id="A0A835R5X6"/>
<accession>A0A835R5X6</accession>
<gene>
    <name evidence="3" type="ORF">HPP92_008235</name>
</gene>
<proteinExistence type="predicted"/>
<evidence type="ECO:0000259" key="2">
    <source>
        <dbReference type="Pfam" id="PF11961"/>
    </source>
</evidence>
<organism evidence="3 4">
    <name type="scientific">Vanilla planifolia</name>
    <name type="common">Vanilla</name>
    <dbReference type="NCBI Taxonomy" id="51239"/>
    <lineage>
        <taxon>Eukaryota</taxon>
        <taxon>Viridiplantae</taxon>
        <taxon>Streptophyta</taxon>
        <taxon>Embryophyta</taxon>
        <taxon>Tracheophyta</taxon>
        <taxon>Spermatophyta</taxon>
        <taxon>Magnoliopsida</taxon>
        <taxon>Liliopsida</taxon>
        <taxon>Asparagales</taxon>
        <taxon>Orchidaceae</taxon>
        <taxon>Vanilloideae</taxon>
        <taxon>Vanilleae</taxon>
        <taxon>Vanilla</taxon>
    </lineage>
</organism>
<comment type="caution">
    <text evidence="3">The sequence shown here is derived from an EMBL/GenBank/DDBJ whole genome shotgun (WGS) entry which is preliminary data.</text>
</comment>
<evidence type="ECO:0000313" key="4">
    <source>
        <dbReference type="Proteomes" id="UP000639772"/>
    </source>
</evidence>
<sequence>MVVEPWIDRIRKKKKKMKNGRIPPVDGDGAFATLGILSFEVANVMSRAVHLHRSLSDGEVSHLRQQISSSPALHSFVSSRESYLFTLAVTEKLDELNRIAALASRLGRRCSLPALQGFEHVYSDLLAGRIDPATIGFLSRDMDSTVRKMERLASSTAALYAELEALTELEQSAKKFPPTPTNEETRKVFDEKIHWQRRDIKQLRVSSLWNQNYDKVVLLLVRAVCTLHSRICQVLGDSVIDLQNLSGTESQKLSGQLAVHHHLSLHSGPLGSIASDSRSGRIHQSRQLVEPVVNFSQPGLRFNCAANPARLFLECLSLGSPASWKTNQEILEEESCVSQSKTSPLASFSDEQNQKRAKIGRSSWFGPKSRLTMLAPPSSVGGSALALHYANVIIIIEKLLSYPHLVGEEARDDLYQMLPSSLKTTLRKSLKSYVKDMAIYDAPLAHGWKDALHEILSWLSPMAHNMIRWQAERNFEQQLQQQKIAQRGNVLLLQTIYFADRGKTEDAICELLVGLNYICRYEQQQNALLDCSSSVDFEECIDWQMKY</sequence>
<feature type="domain" description="DUF668" evidence="1">
    <location>
        <begin position="380"/>
        <end position="468"/>
    </location>
</feature>
<dbReference type="Pfam" id="PF11961">
    <property type="entry name" value="DUF3475"/>
    <property type="match status" value="1"/>
</dbReference>
<dbReference type="PANTHER" id="PTHR31371">
    <property type="entry name" value="BNAC09G50660D PROTEIN"/>
    <property type="match status" value="1"/>
</dbReference>
<protein>
    <submittedName>
        <fullName evidence="3">Uncharacterized protein</fullName>
    </submittedName>
</protein>
<dbReference type="PANTHER" id="PTHR31371:SF2">
    <property type="entry name" value="PLANT_PROTEIN (DUF668)"/>
    <property type="match status" value="1"/>
</dbReference>
<dbReference type="InterPro" id="IPR021864">
    <property type="entry name" value="DUF3475"/>
</dbReference>
<dbReference type="EMBL" id="JADCNM010000004">
    <property type="protein sequence ID" value="KAG0486140.1"/>
    <property type="molecule type" value="Genomic_DNA"/>
</dbReference>